<sequence>MFFPRMVWPVVEGSARAYLPPAVQPVRAAVWALHLALPLAGLWLLLAQPTVDLHWQHPASHFWLVLVVAGVNIAIGVRMAAVSAGRADARLFLVALAFLTSAGFFLLHALATPGVLVDHPNVGFELAQPVGLTVAAVFAAASALDVDGAFGTAVLRHRHVLQALLTVLIAGWGVVSVADLPPLKAAPGETEDPLAYVAAVTIGLYAFAALAYYRRHRRRPAAVLLSVITAFALLAEATLAVVLARRWQLSWWEWHLLLALAFGFVAYSAYVQYRREGSSAGLFDAISSGETNRRIRAEYTAALEDLVTALRDGGSQEPAARLGDRFGLTEGQVAVLDQAGAALAAERDLTERLGALVAVGEQARVGLDDARLLRQALDVIRPAYGDVRIGLFSGGALTIDGRRYTTATPMDHPTEVDGRRAYPLTVKGRLAGVLVVPAVPAHDARRALLDTLASQLSIALENARLYRELGTLFRQYLSPDVAAALLADPDQAALGGDLVEVTALFADLRGFTTFSEGVEPAEIVRMLNRYHAVTVPAILDNGGTVVQFVGDALLALFNAPARQPDHALRAVRAGLALQTAVDEIATGHPEWPRFRVGANTGPALVGNIGSETLRGFNAMGDAVNVAARLQTLAEPGQVVIGETTLKAAGASVRAVPLGDLDVKGRIQTVRAYVVTGA</sequence>
<dbReference type="SMART" id="SM00044">
    <property type="entry name" value="CYCc"/>
    <property type="match status" value="1"/>
</dbReference>
<feature type="transmembrane region" description="Helical" evidence="2">
    <location>
        <begin position="160"/>
        <end position="181"/>
    </location>
</feature>
<feature type="transmembrane region" description="Helical" evidence="2">
    <location>
        <begin position="60"/>
        <end position="79"/>
    </location>
</feature>
<dbReference type="PANTHER" id="PTHR43081">
    <property type="entry name" value="ADENYLATE CYCLASE, TERMINAL-DIFFERENTIATION SPECIFIC-RELATED"/>
    <property type="match status" value="1"/>
</dbReference>
<comment type="caution">
    <text evidence="4">The sequence shown here is derived from an EMBL/GenBank/DDBJ whole genome shotgun (WGS) entry which is preliminary data.</text>
</comment>
<dbReference type="EMBL" id="BONC01000066">
    <property type="protein sequence ID" value="GIF60388.1"/>
    <property type="molecule type" value="Genomic_DNA"/>
</dbReference>
<dbReference type="InterPro" id="IPR029016">
    <property type="entry name" value="GAF-like_dom_sf"/>
</dbReference>
<dbReference type="SUPFAM" id="SSF55073">
    <property type="entry name" value="Nucleotide cyclase"/>
    <property type="match status" value="1"/>
</dbReference>
<dbReference type="InterPro" id="IPR029787">
    <property type="entry name" value="Nucleotide_cyclase"/>
</dbReference>
<name>A0ABQ4CC96_9ACTN</name>
<feature type="domain" description="Guanylate cyclase" evidence="3">
    <location>
        <begin position="502"/>
        <end position="630"/>
    </location>
</feature>
<dbReference type="PROSITE" id="PS50125">
    <property type="entry name" value="GUANYLATE_CYCLASE_2"/>
    <property type="match status" value="1"/>
</dbReference>
<dbReference type="Pfam" id="PF00211">
    <property type="entry name" value="Guanylate_cyc"/>
    <property type="match status" value="1"/>
</dbReference>
<evidence type="ECO:0000313" key="5">
    <source>
        <dbReference type="Proteomes" id="UP000624325"/>
    </source>
</evidence>
<keyword evidence="2" id="KW-0472">Membrane</keyword>
<feature type="transmembrane region" description="Helical" evidence="2">
    <location>
        <begin position="220"/>
        <end position="242"/>
    </location>
</feature>
<keyword evidence="2" id="KW-0812">Transmembrane</keyword>
<feature type="transmembrane region" description="Helical" evidence="2">
    <location>
        <begin position="28"/>
        <end position="48"/>
    </location>
</feature>
<keyword evidence="5" id="KW-1185">Reference proteome</keyword>
<dbReference type="InterPro" id="IPR050697">
    <property type="entry name" value="Adenylyl/Guanylyl_Cyclase_3/4"/>
</dbReference>
<evidence type="ECO:0000256" key="2">
    <source>
        <dbReference type="SAM" id="Phobius"/>
    </source>
</evidence>
<protein>
    <recommendedName>
        <fullName evidence="3">Guanylate cyclase domain-containing protein</fullName>
    </recommendedName>
</protein>
<dbReference type="PANTHER" id="PTHR43081:SF1">
    <property type="entry name" value="ADENYLATE CYCLASE, TERMINAL-DIFFERENTIATION SPECIFIC"/>
    <property type="match status" value="1"/>
</dbReference>
<dbReference type="Gene3D" id="3.30.450.40">
    <property type="match status" value="1"/>
</dbReference>
<dbReference type="InterPro" id="IPR001054">
    <property type="entry name" value="A/G_cyclase"/>
</dbReference>
<reference evidence="4 5" key="1">
    <citation type="submission" date="2021-01" db="EMBL/GenBank/DDBJ databases">
        <title>Whole genome shotgun sequence of Asanoa iriomotensis NBRC 100142.</title>
        <authorList>
            <person name="Komaki H."/>
            <person name="Tamura T."/>
        </authorList>
    </citation>
    <scope>NUCLEOTIDE SEQUENCE [LARGE SCALE GENOMIC DNA]</scope>
    <source>
        <strain evidence="4 5">NBRC 100142</strain>
    </source>
</reference>
<comment type="similarity">
    <text evidence="1">Belongs to the adenylyl cyclase class-3 family.</text>
</comment>
<accession>A0ABQ4CC96</accession>
<organism evidence="4 5">
    <name type="scientific">Asanoa iriomotensis</name>
    <dbReference type="NCBI Taxonomy" id="234613"/>
    <lineage>
        <taxon>Bacteria</taxon>
        <taxon>Bacillati</taxon>
        <taxon>Actinomycetota</taxon>
        <taxon>Actinomycetes</taxon>
        <taxon>Micromonosporales</taxon>
        <taxon>Micromonosporaceae</taxon>
        <taxon>Asanoa</taxon>
    </lineage>
</organism>
<feature type="transmembrane region" description="Helical" evidence="2">
    <location>
        <begin position="254"/>
        <end position="273"/>
    </location>
</feature>
<evidence type="ECO:0000313" key="4">
    <source>
        <dbReference type="EMBL" id="GIF60388.1"/>
    </source>
</evidence>
<keyword evidence="2" id="KW-1133">Transmembrane helix</keyword>
<gene>
    <name evidence="4" type="ORF">Air01nite_64830</name>
</gene>
<feature type="transmembrane region" description="Helical" evidence="2">
    <location>
        <begin position="130"/>
        <end position="148"/>
    </location>
</feature>
<dbReference type="CDD" id="cd07302">
    <property type="entry name" value="CHD"/>
    <property type="match status" value="1"/>
</dbReference>
<proteinExistence type="inferred from homology"/>
<feature type="transmembrane region" description="Helical" evidence="2">
    <location>
        <begin position="91"/>
        <end position="110"/>
    </location>
</feature>
<dbReference type="Proteomes" id="UP000624325">
    <property type="component" value="Unassembled WGS sequence"/>
</dbReference>
<evidence type="ECO:0000259" key="3">
    <source>
        <dbReference type="PROSITE" id="PS50125"/>
    </source>
</evidence>
<evidence type="ECO:0000256" key="1">
    <source>
        <dbReference type="ARBA" id="ARBA00005381"/>
    </source>
</evidence>
<dbReference type="Gene3D" id="3.30.70.1230">
    <property type="entry name" value="Nucleotide cyclase"/>
    <property type="match status" value="1"/>
</dbReference>
<dbReference type="SUPFAM" id="SSF55781">
    <property type="entry name" value="GAF domain-like"/>
    <property type="match status" value="1"/>
</dbReference>
<feature type="transmembrane region" description="Helical" evidence="2">
    <location>
        <begin position="193"/>
        <end position="213"/>
    </location>
</feature>